<dbReference type="EMBL" id="VFJC01000012">
    <property type="protein sequence ID" value="KAB5559481.1"/>
    <property type="molecule type" value="Genomic_DNA"/>
</dbReference>
<evidence type="ECO:0000256" key="6">
    <source>
        <dbReference type="ARBA" id="ARBA00022583"/>
    </source>
</evidence>
<comment type="similarity">
    <text evidence="3 10">Belongs to the adaptor complexes large subunit family.</text>
</comment>
<keyword evidence="15" id="KW-1185">Reference proteome</keyword>
<dbReference type="InterPro" id="IPR016024">
    <property type="entry name" value="ARM-type_fold"/>
</dbReference>
<dbReference type="Pfam" id="PF02296">
    <property type="entry name" value="Alpha_adaptin_C"/>
    <property type="match status" value="1"/>
</dbReference>
<gene>
    <name evidence="14" type="ORF">PHYPO_G00029640</name>
</gene>
<dbReference type="PANTHER" id="PTHR22780">
    <property type="entry name" value="ADAPTIN, ALPHA/GAMMA/EPSILON"/>
    <property type="match status" value="1"/>
</dbReference>
<dbReference type="SUPFAM" id="SSF49348">
    <property type="entry name" value="Clathrin adaptor appendage domain"/>
    <property type="match status" value="1"/>
</dbReference>
<dbReference type="Gene3D" id="3.30.310.10">
    <property type="entry name" value="TATA-Binding Protein"/>
    <property type="match status" value="1"/>
</dbReference>
<dbReference type="FunFam" id="3.30.310.10:FF:000004">
    <property type="entry name" value="AP-2 complex subunit alpha"/>
    <property type="match status" value="1"/>
</dbReference>
<evidence type="ECO:0000256" key="8">
    <source>
        <dbReference type="ARBA" id="ARBA00023136"/>
    </source>
</evidence>
<dbReference type="InterPro" id="IPR017104">
    <property type="entry name" value="AP2_complex_asu"/>
</dbReference>
<dbReference type="InterPro" id="IPR012295">
    <property type="entry name" value="TBP_dom_sf"/>
</dbReference>
<dbReference type="SMART" id="SM00809">
    <property type="entry name" value="Alpha_adaptinC2"/>
    <property type="match status" value="1"/>
</dbReference>
<proteinExistence type="inferred from homology"/>
<reference evidence="14 15" key="1">
    <citation type="submission" date="2019-06" db="EMBL/GenBank/DDBJ databases">
        <title>A chromosome-scale genome assembly of the striped catfish, Pangasianodon hypophthalmus.</title>
        <authorList>
            <person name="Wen M."/>
            <person name="Zahm M."/>
            <person name="Roques C."/>
            <person name="Cabau C."/>
            <person name="Klopp C."/>
            <person name="Donnadieu C."/>
            <person name="Jouanno E."/>
            <person name="Avarre J.-C."/>
            <person name="Campet M."/>
            <person name="Ha T.T.T."/>
            <person name="Dugue R."/>
            <person name="Lampietro C."/>
            <person name="Louis A."/>
            <person name="Herpin A."/>
            <person name="Echchiki A."/>
            <person name="Berthelot C."/>
            <person name="Parey E."/>
            <person name="Roest-Crollius H."/>
            <person name="Braasch I."/>
            <person name="Postlethwait J."/>
            <person name="Bobe J."/>
            <person name="Montfort J."/>
            <person name="Bouchez O."/>
            <person name="Begum T."/>
            <person name="Schartl M."/>
            <person name="Guiguen Y."/>
        </authorList>
    </citation>
    <scope>NUCLEOTIDE SEQUENCE [LARGE SCALE GENOMIC DNA]</scope>
    <source>
        <strain evidence="14 15">Indonesia</strain>
        <tissue evidence="14">Blood</tissue>
    </source>
</reference>
<dbReference type="Proteomes" id="UP000327468">
    <property type="component" value="Chromosome 11"/>
</dbReference>
<evidence type="ECO:0000256" key="5">
    <source>
        <dbReference type="ARBA" id="ARBA00022475"/>
    </source>
</evidence>
<evidence type="ECO:0000256" key="2">
    <source>
        <dbReference type="ARBA" id="ARBA00004277"/>
    </source>
</evidence>
<dbReference type="GO" id="GO:0035615">
    <property type="term" value="F:clathrin adaptor activity"/>
    <property type="evidence" value="ECO:0007669"/>
    <property type="project" value="InterPro"/>
</dbReference>
<dbReference type="FunFam" id="2.60.40.1230:FF:000003">
    <property type="entry name" value="AP-2 complex subunit alpha"/>
    <property type="match status" value="1"/>
</dbReference>
<evidence type="ECO:0000313" key="14">
    <source>
        <dbReference type="EMBL" id="KAB5559481.1"/>
    </source>
</evidence>
<evidence type="ECO:0000256" key="10">
    <source>
        <dbReference type="PIRNR" id="PIRNR037091"/>
    </source>
</evidence>
<feature type="binding site" evidence="11">
    <location>
        <begin position="57"/>
        <end position="61"/>
    </location>
    <ligand>
        <name>a 1,2-diacyl-sn-glycero-3-phospho-(1D-myo-inositol-3,4,5-trisphosphate)</name>
        <dbReference type="ChEBI" id="CHEBI:57836"/>
    </ligand>
</feature>
<dbReference type="Pfam" id="PF02883">
    <property type="entry name" value="Alpha_adaptinC2"/>
    <property type="match status" value="1"/>
</dbReference>
<dbReference type="GO" id="GO:0030122">
    <property type="term" value="C:AP-2 adaptor complex"/>
    <property type="evidence" value="ECO:0007669"/>
    <property type="project" value="InterPro"/>
</dbReference>
<evidence type="ECO:0000256" key="4">
    <source>
        <dbReference type="ARBA" id="ARBA00022448"/>
    </source>
</evidence>
<keyword evidence="9 10" id="KW-0168">Coated pit</keyword>
<dbReference type="InterPro" id="IPR050840">
    <property type="entry name" value="Adaptor_Complx_Large_Subunit"/>
</dbReference>
<dbReference type="SUPFAM" id="SSF55711">
    <property type="entry name" value="Subdomain of clathrin and coatomer appendage domain"/>
    <property type="match status" value="1"/>
</dbReference>
<feature type="domain" description="Clathrin adaptor alpha/beta/gamma-adaptin appendage Ig-like subdomain" evidence="13">
    <location>
        <begin position="711"/>
        <end position="837"/>
    </location>
</feature>
<name>A0A5N5MYA7_PANHP</name>
<evidence type="ECO:0000256" key="11">
    <source>
        <dbReference type="PIRSR" id="PIRSR037091-1"/>
    </source>
</evidence>
<evidence type="ECO:0000256" key="9">
    <source>
        <dbReference type="ARBA" id="ARBA00023176"/>
    </source>
</evidence>
<comment type="caution">
    <text evidence="14">The sequence shown here is derived from an EMBL/GenBank/DDBJ whole genome shotgun (WGS) entry which is preliminary data.</text>
</comment>
<keyword evidence="7 10" id="KW-0653">Protein transport</keyword>
<keyword evidence="8 10" id="KW-0472">Membrane</keyword>
<accession>A0A5N5MYA7</accession>
<feature type="binding site" evidence="11">
    <location>
        <begin position="11"/>
        <end position="12"/>
    </location>
    <ligand>
        <name>a 1,2-diacyl-sn-glycero-3-phospho-(1D-myo-inositol-3,4,5-trisphosphate)</name>
        <dbReference type="ChEBI" id="CHEBI:57836"/>
    </ligand>
</feature>
<comment type="function">
    <text evidence="10">Component of the adaptor protein complex 2 (AP-2). Adaptor protein complexes function in protein transport via transport vesicles in different membrane traffic pathways. Adaptor protein complexes are vesicle coat components and appear to be involved in cargo selection and vesicle formation. AP-2 is involved in clathrin-dependent endocytosis in which cargo proteins are incorporated into vesicles surrounded by clathrin (clathrin-coated vesicles, CCVs) which are destined for fusion with the early endosome. The clathrin lattice serves as a mechanical scaffold but is itself unable to bind directly to membrane components. Clathrin-associated adaptor protein (AP) complexes which can bind directly to both the clathrin lattice and to the lipid and protein components of membranes are considered to be the major clathrin adaptors contributing the CCV formation. AP-2 also serves as a cargo receptor to selectively sort the membrane proteins involved in receptor-mediated endocytosis. AP-2 seems to play a role in the recycling of synaptic vesicle membranes from the presynaptic surface. AP-2 recognizes Y-X-X-[FILMV] (Y-X-X-Phi) and [ED]-X-X-X-L-[LI] endocytosis signal motifs within the cytosolic tails of transmembrane cargo molecules. AP-2 may also play a role in maintaining normal post-endocytic trafficking through the ARF6-regulated, non-clathrin pathway. The AP-2 alpha subunit binds polyphosphoinositide-containing lipids, positioning AP-2 on the membrane. The AP-2 alpha subunit acts via its C-terminal appendage domain as a scaffolding platform for endocytic accessory proteins. The AP-2 alpha and AP-2 sigma subunits are thought to contribute to the recognition of the [ED]-X-X-X-L-[LI] motif.</text>
</comment>
<evidence type="ECO:0000313" key="15">
    <source>
        <dbReference type="Proteomes" id="UP000327468"/>
    </source>
</evidence>
<feature type="binding site" evidence="11">
    <location>
        <position position="53"/>
    </location>
    <ligand>
        <name>a 1,2-diacyl-sn-glycero-3-phospho-(1D-myo-inositol-3,4,5-trisphosphate)</name>
        <dbReference type="ChEBI" id="CHEBI:57836"/>
    </ligand>
</feature>
<keyword evidence="5" id="KW-1003">Cell membrane</keyword>
<dbReference type="InterPro" id="IPR008152">
    <property type="entry name" value="Clathrin_a/b/g-adaptin_app_Ig"/>
</dbReference>
<evidence type="ECO:0000256" key="1">
    <source>
        <dbReference type="ARBA" id="ARBA00004236"/>
    </source>
</evidence>
<dbReference type="AlphaFoldDB" id="A0A5N5MYA7"/>
<dbReference type="PIRSF" id="PIRSF037091">
    <property type="entry name" value="AP2_complex_alpha"/>
    <property type="match status" value="1"/>
</dbReference>
<dbReference type="InterPro" id="IPR013041">
    <property type="entry name" value="Clathrin_app_Ig-like_sf"/>
</dbReference>
<organism evidence="14 15">
    <name type="scientific">Pangasianodon hypophthalmus</name>
    <name type="common">Striped catfish</name>
    <name type="synonym">Helicophagus hypophthalmus</name>
    <dbReference type="NCBI Taxonomy" id="310915"/>
    <lineage>
        <taxon>Eukaryota</taxon>
        <taxon>Metazoa</taxon>
        <taxon>Chordata</taxon>
        <taxon>Craniata</taxon>
        <taxon>Vertebrata</taxon>
        <taxon>Euteleostomi</taxon>
        <taxon>Actinopterygii</taxon>
        <taxon>Neopterygii</taxon>
        <taxon>Teleostei</taxon>
        <taxon>Ostariophysi</taxon>
        <taxon>Siluriformes</taxon>
        <taxon>Pangasiidae</taxon>
        <taxon>Pangasianodon</taxon>
    </lineage>
</organism>
<keyword evidence="4 10" id="KW-0813">Transport</keyword>
<dbReference type="FunFam" id="1.25.10.10:FF:000020">
    <property type="entry name" value="AP-2 complex subunit alpha"/>
    <property type="match status" value="1"/>
</dbReference>
<evidence type="ECO:0000259" key="13">
    <source>
        <dbReference type="SMART" id="SM00809"/>
    </source>
</evidence>
<dbReference type="SUPFAM" id="SSF48371">
    <property type="entry name" value="ARM repeat"/>
    <property type="match status" value="1"/>
</dbReference>
<comment type="subcellular location">
    <subcellularLocation>
        <location evidence="1">Cell membrane</location>
    </subcellularLocation>
    <subcellularLocation>
        <location evidence="2">Membrane</location>
        <location evidence="2">Coated pit</location>
        <topology evidence="2">Peripheral membrane protein</topology>
        <orientation evidence="2">Cytoplasmic side</orientation>
    </subcellularLocation>
</comment>
<keyword evidence="6 10" id="KW-0254">Endocytosis</keyword>
<dbReference type="InterPro" id="IPR003164">
    <property type="entry name" value="Clathrin_a-adaptin_app_sub_C"/>
</dbReference>
<dbReference type="GO" id="GO:0072583">
    <property type="term" value="P:clathrin-dependent endocytosis"/>
    <property type="evidence" value="ECO:0007669"/>
    <property type="project" value="InterPro"/>
</dbReference>
<evidence type="ECO:0000256" key="7">
    <source>
        <dbReference type="ARBA" id="ARBA00022927"/>
    </source>
</evidence>
<evidence type="ECO:0000256" key="3">
    <source>
        <dbReference type="ARBA" id="ARBA00006613"/>
    </source>
</evidence>
<dbReference type="InterPro" id="IPR002553">
    <property type="entry name" value="Clathrin/coatomer_adapt-like_N"/>
</dbReference>
<comment type="subunit">
    <text evidence="10">Adaptor protein complex 2 (AP-2) is a heterotetramer composed of two large adaptins (alpha-type subunit AP2A1 or AP2A2 and beta-type subunit AP2B1), a medium adaptin (mu-type subunit AP2M1) and a small adaptin (sigma-type subunit AP2S1).</text>
</comment>
<evidence type="ECO:0000256" key="12">
    <source>
        <dbReference type="SAM" id="MobiDB-lite"/>
    </source>
</evidence>
<dbReference type="GO" id="GO:0006886">
    <property type="term" value="P:intracellular protein transport"/>
    <property type="evidence" value="ECO:0007669"/>
    <property type="project" value="UniProtKB-UniRule"/>
</dbReference>
<feature type="region of interest" description="Disordered" evidence="12">
    <location>
        <begin position="614"/>
        <end position="661"/>
    </location>
</feature>
<dbReference type="Gene3D" id="2.60.40.1230">
    <property type="match status" value="1"/>
</dbReference>
<feature type="compositionally biased region" description="Polar residues" evidence="12">
    <location>
        <begin position="637"/>
        <end position="659"/>
    </location>
</feature>
<dbReference type="InterPro" id="IPR009028">
    <property type="entry name" value="Coatomer/calthrin_app_sub_C"/>
</dbReference>
<sequence>MPAVSKGDGMRGLAVFISDIRNCKSKEAEIKRINKELANIRSKFKGDKALDGYSKKKYVCKLLFIFLLGHDIDFGHMEAVNLLSSNKYTEKQIGYLFISVLVNSNSDLIRLINNAIKNDLSSRNPTFMNLALHCIANVGSREMAEAFASEVPRILVAGDTMDSVKQSAALCLLRLNRTSPDLIPMGEWTSRVVHLLNDQHLGVVTAATSLIITLAQKNPDDFKTAVSLAVARLSRIVTSASTDLQDYTYYFVAAPWLSVKLLRLLQCYPPPEDAAIRGRLTECLETILNKAQEPPKSKKVQHSNAKNAVLFEAISLIIHHDSEPTLLVRACNQLGQFLQHRETNLRYLALESMCTLASSEFSHEAVKTHIDTVINALKTERDVSVRQRAVDLLYAMCDRSNAKQIVAEMLSYLETADYSIREEIVLKVAILAEKYAVDYTWYVDTILNLIRIAGDYVSEEVWYRVIQIVINRDDVQGYAAKTVFEALQAPACHENLVKVGGYILGEFGNLIAGDPRSSPLIQFNLLHSKFHLCSVPTRALLLSAYVKFINLFPEVKGTIQEVLRSDSQLRNADVELQQRAVEYLRLSCIASTDILATVLEEMPPFPERESSILAKLKKKKGSGPGSEVDDSRKERSANVNGSSDHTVASTNAKVNSSPPSDLLSLGNSTALNSASPPAASNTGSLLVDVFSENLPAASFGSSASIIEENLSRFVCKNNGVLYENQLLQIGLKSEFRQNLGRMYVFYGNKTSTQFMNFSSSVVCHDALSGGVHLQVLSLIPRLQLNVHTKASDPVIDGGAQLQQVLNIECLSDFVDAPVLNIHFRYGGSIQNISVRLPITLNKFFQPTEMTSQEFFQRWKQLSAPQQEVQKIFKAKHSMDTEITKAKIIGFGTALLDGVDPNPSNFVGAGVIHTKTIQVGCLLRLEPNTQAQMYRLTLRTSRDTVSQRLCELLSEQF</sequence>
<feature type="binding site" evidence="11">
    <location>
        <position position="43"/>
    </location>
    <ligand>
        <name>a 1,2-diacyl-sn-glycero-3-phospho-(1D-myo-inositol-3,4,5-trisphosphate)</name>
        <dbReference type="ChEBI" id="CHEBI:57836"/>
    </ligand>
</feature>
<dbReference type="Pfam" id="PF01602">
    <property type="entry name" value="Adaptin_N"/>
    <property type="match status" value="1"/>
</dbReference>
<dbReference type="InterPro" id="IPR011989">
    <property type="entry name" value="ARM-like"/>
</dbReference>
<protein>
    <recommendedName>
        <fullName evidence="10">AP-2 complex subunit alpha</fullName>
    </recommendedName>
</protein>
<dbReference type="Gene3D" id="1.25.10.10">
    <property type="entry name" value="Leucine-rich Repeat Variant"/>
    <property type="match status" value="1"/>
</dbReference>